<dbReference type="eggNOG" id="ENOG5032TRA">
    <property type="taxonomic scope" value="Bacteria"/>
</dbReference>
<evidence type="ECO:0000256" key="1">
    <source>
        <dbReference type="SAM" id="SignalP"/>
    </source>
</evidence>
<dbReference type="EMBL" id="BBNR01000044">
    <property type="protein sequence ID" value="GAL69147.1"/>
    <property type="molecule type" value="Genomic_DNA"/>
</dbReference>
<comment type="caution">
    <text evidence="2">The sequence shown here is derived from an EMBL/GenBank/DDBJ whole genome shotgun (WGS) entry which is preliminary data.</text>
</comment>
<evidence type="ECO:0000313" key="2">
    <source>
        <dbReference type="EMBL" id="GAL69147.1"/>
    </source>
</evidence>
<sequence>MKRFCLSILVFTMFFVACKSSKDTITPEQLATFNKLVASREFTIDSDWAYPQVTNAMSQVLNSQLLGPGNNVNAINLIGNANFLTIKGDSVMSYLPYFGERQMQVAYGGTDGAIQFNGIMKDYSVKDNKDKSKTLTFSADSNGENFNVIIKLFQNLKSEIILNGTSRFSIRYSGDVQPIEKNKKDS</sequence>
<evidence type="ECO:0000313" key="3">
    <source>
        <dbReference type="Proteomes" id="UP000029641"/>
    </source>
</evidence>
<keyword evidence="1" id="KW-0732">Signal</keyword>
<dbReference type="RefSeq" id="WP_081956322.1">
    <property type="nucleotide sequence ID" value="NZ_BBNR01000044.1"/>
</dbReference>
<protein>
    <recommendedName>
        <fullName evidence="4">DUF4251 domain-containing protein</fullName>
    </recommendedName>
</protein>
<dbReference type="InterPro" id="IPR025347">
    <property type="entry name" value="DUF4251"/>
</dbReference>
<dbReference type="Proteomes" id="UP000029641">
    <property type="component" value="Unassembled WGS sequence"/>
</dbReference>
<dbReference type="STRING" id="504487.JCM19538_479"/>
<evidence type="ECO:0008006" key="4">
    <source>
        <dbReference type="Google" id="ProtNLM"/>
    </source>
</evidence>
<accession>A0A090WNY6</accession>
<dbReference type="Gene3D" id="2.40.128.410">
    <property type="match status" value="1"/>
</dbReference>
<name>A0A090WNY6_9FLAO</name>
<reference evidence="2 3" key="1">
    <citation type="journal article" date="2014" name="Genome Announc.">
        <title>Draft Genome Sequence of Marine Flavobacterium Jejuia pallidilutea Strain 11shimoA1 and Pigmentation Mutants.</title>
        <authorList>
            <person name="Takatani N."/>
            <person name="Nakanishi M."/>
            <person name="Meirelles P."/>
            <person name="Mino S."/>
            <person name="Suda W."/>
            <person name="Oshima K."/>
            <person name="Hattori M."/>
            <person name="Ohkuma M."/>
            <person name="Hosokawa M."/>
            <person name="Miyashita K."/>
            <person name="Thompson F.L."/>
            <person name="Niwa A."/>
            <person name="Sawabe T."/>
            <person name="Sawabe T."/>
        </authorList>
    </citation>
    <scope>NUCLEOTIDE SEQUENCE [LARGE SCALE GENOMIC DNA]</scope>
    <source>
        <strain evidence="2 3">JCM 19301</strain>
    </source>
</reference>
<gene>
    <name evidence="2" type="ORF">JCM19301_1895</name>
</gene>
<organism evidence="2 3">
    <name type="scientific">Jejuia pallidilutea</name>
    <dbReference type="NCBI Taxonomy" id="504487"/>
    <lineage>
        <taxon>Bacteria</taxon>
        <taxon>Pseudomonadati</taxon>
        <taxon>Bacteroidota</taxon>
        <taxon>Flavobacteriia</taxon>
        <taxon>Flavobacteriales</taxon>
        <taxon>Flavobacteriaceae</taxon>
        <taxon>Jejuia</taxon>
    </lineage>
</organism>
<dbReference type="OrthoDB" id="1448121at2"/>
<dbReference type="Pfam" id="PF14059">
    <property type="entry name" value="DUF4251"/>
    <property type="match status" value="1"/>
</dbReference>
<proteinExistence type="predicted"/>
<feature type="signal peptide" evidence="1">
    <location>
        <begin position="1"/>
        <end position="21"/>
    </location>
</feature>
<dbReference type="PROSITE" id="PS51257">
    <property type="entry name" value="PROKAR_LIPOPROTEIN"/>
    <property type="match status" value="1"/>
</dbReference>
<feature type="chain" id="PRO_5001867865" description="DUF4251 domain-containing protein" evidence="1">
    <location>
        <begin position="22"/>
        <end position="186"/>
    </location>
</feature>
<dbReference type="AlphaFoldDB" id="A0A090WNY6"/>